<evidence type="ECO:0000256" key="2">
    <source>
        <dbReference type="SAM" id="Phobius"/>
    </source>
</evidence>
<keyword evidence="4" id="KW-1185">Reference proteome</keyword>
<evidence type="ECO:0000256" key="1">
    <source>
        <dbReference type="SAM" id="MobiDB-lite"/>
    </source>
</evidence>
<accession>A0A1B1DUW3</accession>
<feature type="region of interest" description="Disordered" evidence="1">
    <location>
        <begin position="137"/>
        <end position="175"/>
    </location>
</feature>
<protein>
    <submittedName>
        <fullName evidence="3">50s ribosomal protein l29</fullName>
    </submittedName>
</protein>
<name>A0A1B1DUW3_9APIC</name>
<dbReference type="Gene3D" id="1.10.287.310">
    <property type="match status" value="1"/>
</dbReference>
<feature type="compositionally biased region" description="Basic and acidic residues" evidence="1">
    <location>
        <begin position="152"/>
        <end position="165"/>
    </location>
</feature>
<feature type="transmembrane region" description="Helical" evidence="2">
    <location>
        <begin position="12"/>
        <end position="34"/>
    </location>
</feature>
<dbReference type="GO" id="GO:0003735">
    <property type="term" value="F:structural constituent of ribosome"/>
    <property type="evidence" value="ECO:0007669"/>
    <property type="project" value="InterPro"/>
</dbReference>
<evidence type="ECO:0000313" key="4">
    <source>
        <dbReference type="Proteomes" id="UP000092716"/>
    </source>
</evidence>
<evidence type="ECO:0000313" key="3">
    <source>
        <dbReference type="EMBL" id="ANQ06581.1"/>
    </source>
</evidence>
<keyword evidence="3" id="KW-0689">Ribosomal protein</keyword>
<proteinExistence type="predicted"/>
<keyword evidence="2" id="KW-1133">Transmembrane helix</keyword>
<keyword evidence="2" id="KW-0472">Membrane</keyword>
<dbReference type="VEuPathDB" id="PlasmoDB:PCOAH_00007080"/>
<sequence>MVLTLTWRKTMNLYFTPFLFLLLCNAYIIIGVNLKRKCVSFFLSCNLNSAHKSNHHSPLFCYKKRVKAKELRKLSTEELEKEIVKCRLDIQKFQHQGFHDIHNYNVYYEKNAKRKLAQLLTIYYERYLDKHVRIKSNPSEGADISSVPSAQGDKEAKEPTNHEESTANSSSETKT</sequence>
<dbReference type="EMBL" id="CP016242">
    <property type="protein sequence ID" value="ANQ06581.1"/>
    <property type="molecule type" value="Genomic_DNA"/>
</dbReference>
<dbReference type="KEGG" id="pcot:PCOAH_00007080"/>
<keyword evidence="2" id="KW-0812">Transmembrane</keyword>
<dbReference type="GO" id="GO:0006412">
    <property type="term" value="P:translation"/>
    <property type="evidence" value="ECO:0007669"/>
    <property type="project" value="InterPro"/>
</dbReference>
<dbReference type="AlphaFoldDB" id="A0A1B1DUW3"/>
<dbReference type="OrthoDB" id="382438at2759"/>
<dbReference type="InterPro" id="IPR036049">
    <property type="entry name" value="Ribosomal_uL29_sf"/>
</dbReference>
<gene>
    <name evidence="3" type="ORF">PCOAH_00007080</name>
</gene>
<dbReference type="GeneID" id="30907431"/>
<reference evidence="4" key="1">
    <citation type="submission" date="2016-06" db="EMBL/GenBank/DDBJ databases">
        <title>First high quality genome sequence of Plasmodium coatneyi using continuous long reads from single molecule, real-time sequencing.</title>
        <authorList>
            <person name="Chien J.-T."/>
            <person name="Pakala S.B."/>
            <person name="Geraldo J.A."/>
            <person name="Lapp S.A."/>
            <person name="Barnwell J.W."/>
            <person name="Kissinger J.C."/>
            <person name="Galinski M.R."/>
            <person name="Humphrey J.C."/>
        </authorList>
    </citation>
    <scope>NUCLEOTIDE SEQUENCE [LARGE SCALE GENOMIC DNA]</scope>
    <source>
        <strain evidence="4">Hackeri</strain>
    </source>
</reference>
<feature type="compositionally biased region" description="Polar residues" evidence="1">
    <location>
        <begin position="166"/>
        <end position="175"/>
    </location>
</feature>
<dbReference type="Proteomes" id="UP000092716">
    <property type="component" value="Chromosome 4"/>
</dbReference>
<keyword evidence="3" id="KW-0687">Ribonucleoprotein</keyword>
<organism evidence="3 4">
    <name type="scientific">Plasmodium coatneyi</name>
    <dbReference type="NCBI Taxonomy" id="208452"/>
    <lineage>
        <taxon>Eukaryota</taxon>
        <taxon>Sar</taxon>
        <taxon>Alveolata</taxon>
        <taxon>Apicomplexa</taxon>
        <taxon>Aconoidasida</taxon>
        <taxon>Haemosporida</taxon>
        <taxon>Plasmodiidae</taxon>
        <taxon>Plasmodium</taxon>
    </lineage>
</organism>
<dbReference type="SUPFAM" id="SSF46561">
    <property type="entry name" value="Ribosomal protein L29 (L29p)"/>
    <property type="match status" value="1"/>
</dbReference>
<dbReference type="GO" id="GO:0005840">
    <property type="term" value="C:ribosome"/>
    <property type="evidence" value="ECO:0007669"/>
    <property type="project" value="UniProtKB-KW"/>
</dbReference>
<dbReference type="RefSeq" id="XP_019913276.1">
    <property type="nucleotide sequence ID" value="XM_020057518.1"/>
</dbReference>